<name>A0A0D3J1D9_EMIH1</name>
<feature type="region of interest" description="Disordered" evidence="1">
    <location>
        <begin position="1"/>
        <end position="80"/>
    </location>
</feature>
<feature type="compositionally biased region" description="Polar residues" evidence="1">
    <location>
        <begin position="10"/>
        <end position="20"/>
    </location>
</feature>
<reference evidence="2" key="2">
    <citation type="submission" date="2024-10" db="UniProtKB">
        <authorList>
            <consortium name="EnsemblProtists"/>
        </authorList>
    </citation>
    <scope>IDENTIFICATION</scope>
</reference>
<dbReference type="PaxDb" id="2903-EOD17324"/>
<dbReference type="EnsemblProtists" id="EOD17324">
    <property type="protein sequence ID" value="EOD17324"/>
    <property type="gene ID" value="EMIHUDRAFT_209953"/>
</dbReference>
<dbReference type="RefSeq" id="XP_005769753.1">
    <property type="nucleotide sequence ID" value="XM_005769696.1"/>
</dbReference>
<sequence>MTTAPPPQPQVSHSITSDGTPSVARSAASLWQPHSERGVEPNRSGRSAALPGFQGEARVGAPAVEPPNNSTWRSSVPAGTTKHMMSAAVARRARAAGAL</sequence>
<keyword evidence="3" id="KW-1185">Reference proteome</keyword>
<organism evidence="2 3">
    <name type="scientific">Emiliania huxleyi (strain CCMP1516)</name>
    <dbReference type="NCBI Taxonomy" id="280463"/>
    <lineage>
        <taxon>Eukaryota</taxon>
        <taxon>Haptista</taxon>
        <taxon>Haptophyta</taxon>
        <taxon>Prymnesiophyceae</taxon>
        <taxon>Isochrysidales</taxon>
        <taxon>Noelaerhabdaceae</taxon>
        <taxon>Emiliania</taxon>
    </lineage>
</organism>
<evidence type="ECO:0000313" key="3">
    <source>
        <dbReference type="Proteomes" id="UP000013827"/>
    </source>
</evidence>
<dbReference type="GeneID" id="17263474"/>
<dbReference type="KEGG" id="ehx:EMIHUDRAFT_209953"/>
<dbReference type="HOGENOM" id="CLU_2325131_0_0_1"/>
<accession>A0A0D3J1D9</accession>
<protein>
    <submittedName>
        <fullName evidence="2">Uncharacterized protein</fullName>
    </submittedName>
</protein>
<dbReference type="Proteomes" id="UP000013827">
    <property type="component" value="Unassembled WGS sequence"/>
</dbReference>
<evidence type="ECO:0000313" key="2">
    <source>
        <dbReference type="EnsemblProtists" id="EOD17324"/>
    </source>
</evidence>
<dbReference type="AlphaFoldDB" id="A0A0D3J1D9"/>
<proteinExistence type="predicted"/>
<evidence type="ECO:0000256" key="1">
    <source>
        <dbReference type="SAM" id="MobiDB-lite"/>
    </source>
</evidence>
<feature type="compositionally biased region" description="Polar residues" evidence="1">
    <location>
        <begin position="67"/>
        <end position="78"/>
    </location>
</feature>
<reference evidence="3" key="1">
    <citation type="journal article" date="2013" name="Nature">
        <title>Pan genome of the phytoplankton Emiliania underpins its global distribution.</title>
        <authorList>
            <person name="Read B.A."/>
            <person name="Kegel J."/>
            <person name="Klute M.J."/>
            <person name="Kuo A."/>
            <person name="Lefebvre S.C."/>
            <person name="Maumus F."/>
            <person name="Mayer C."/>
            <person name="Miller J."/>
            <person name="Monier A."/>
            <person name="Salamov A."/>
            <person name="Young J."/>
            <person name="Aguilar M."/>
            <person name="Claverie J.M."/>
            <person name="Frickenhaus S."/>
            <person name="Gonzalez K."/>
            <person name="Herman E.K."/>
            <person name="Lin Y.C."/>
            <person name="Napier J."/>
            <person name="Ogata H."/>
            <person name="Sarno A.F."/>
            <person name="Shmutz J."/>
            <person name="Schroeder D."/>
            <person name="de Vargas C."/>
            <person name="Verret F."/>
            <person name="von Dassow P."/>
            <person name="Valentin K."/>
            <person name="Van de Peer Y."/>
            <person name="Wheeler G."/>
            <person name="Dacks J.B."/>
            <person name="Delwiche C.F."/>
            <person name="Dyhrman S.T."/>
            <person name="Glockner G."/>
            <person name="John U."/>
            <person name="Richards T."/>
            <person name="Worden A.Z."/>
            <person name="Zhang X."/>
            <person name="Grigoriev I.V."/>
            <person name="Allen A.E."/>
            <person name="Bidle K."/>
            <person name="Borodovsky M."/>
            <person name="Bowler C."/>
            <person name="Brownlee C."/>
            <person name="Cock J.M."/>
            <person name="Elias M."/>
            <person name="Gladyshev V.N."/>
            <person name="Groth M."/>
            <person name="Guda C."/>
            <person name="Hadaegh A."/>
            <person name="Iglesias-Rodriguez M.D."/>
            <person name="Jenkins J."/>
            <person name="Jones B.M."/>
            <person name="Lawson T."/>
            <person name="Leese F."/>
            <person name="Lindquist E."/>
            <person name="Lobanov A."/>
            <person name="Lomsadze A."/>
            <person name="Malik S.B."/>
            <person name="Marsh M.E."/>
            <person name="Mackinder L."/>
            <person name="Mock T."/>
            <person name="Mueller-Roeber B."/>
            <person name="Pagarete A."/>
            <person name="Parker M."/>
            <person name="Probert I."/>
            <person name="Quesneville H."/>
            <person name="Raines C."/>
            <person name="Rensing S.A."/>
            <person name="Riano-Pachon D.M."/>
            <person name="Richier S."/>
            <person name="Rokitta S."/>
            <person name="Shiraiwa Y."/>
            <person name="Soanes D.M."/>
            <person name="van der Giezen M."/>
            <person name="Wahlund T.M."/>
            <person name="Williams B."/>
            <person name="Wilson W."/>
            <person name="Wolfe G."/>
            <person name="Wurch L.L."/>
        </authorList>
    </citation>
    <scope>NUCLEOTIDE SEQUENCE</scope>
</reference>